<evidence type="ECO:0000313" key="13">
    <source>
        <dbReference type="Proteomes" id="UP000004208"/>
    </source>
</evidence>
<dbReference type="Pfam" id="PF00926">
    <property type="entry name" value="DHBP_synthase"/>
    <property type="match status" value="1"/>
</dbReference>
<dbReference type="Proteomes" id="UP000004208">
    <property type="component" value="Unassembled WGS sequence"/>
</dbReference>
<dbReference type="InterPro" id="IPR000422">
    <property type="entry name" value="DHBP_synthase_RibB"/>
</dbReference>
<dbReference type="GO" id="GO:0008686">
    <property type="term" value="F:3,4-dihydroxy-2-butanone-4-phosphate synthase activity"/>
    <property type="evidence" value="ECO:0007669"/>
    <property type="project" value="UniProtKB-EC"/>
</dbReference>
<evidence type="ECO:0000313" key="12">
    <source>
        <dbReference type="EMBL" id="EFK55514.1"/>
    </source>
</evidence>
<comment type="similarity">
    <text evidence="11">Belongs to the DHBP synthase family.</text>
</comment>
<reference evidence="12" key="1">
    <citation type="submission" date="2010-06" db="EMBL/GenBank/DDBJ databases">
        <authorList>
            <person name="Muzny D."/>
            <person name="Qin X."/>
            <person name="Buhay C."/>
            <person name="Dugan-Rocha S."/>
            <person name="Ding Y."/>
            <person name="Chen G."/>
            <person name="Hawes A."/>
            <person name="Holder M."/>
            <person name="Jhangiani S."/>
            <person name="Johnson A."/>
            <person name="Khan Z."/>
            <person name="Li Z."/>
            <person name="Liu W."/>
            <person name="Liu X."/>
            <person name="Perez L."/>
            <person name="Shen H."/>
            <person name="Wang Q."/>
            <person name="Watt J."/>
            <person name="Xi L."/>
            <person name="Xin Y."/>
            <person name="Zhou J."/>
            <person name="Deng J."/>
            <person name="Jiang H."/>
            <person name="Liu Y."/>
            <person name="Qu J."/>
            <person name="Song X.-Z."/>
            <person name="Zhang L."/>
            <person name="Villasana D."/>
            <person name="Johnson A."/>
            <person name="Liu J."/>
            <person name="Liyanage D."/>
            <person name="Lorensuhewa L."/>
            <person name="Robinson T."/>
            <person name="Song A."/>
            <person name="Song B.-B."/>
            <person name="Dinh H."/>
            <person name="Thornton R."/>
            <person name="Coyle M."/>
            <person name="Francisco L."/>
            <person name="Jackson L."/>
            <person name="Javaid M."/>
            <person name="Korchina V."/>
            <person name="Kovar C."/>
            <person name="Mata R."/>
            <person name="Mathew T."/>
            <person name="Ngo R."/>
            <person name="Nguyen L."/>
            <person name="Nguyen N."/>
            <person name="Okwuonu G."/>
            <person name="Ongeri F."/>
            <person name="Pham C."/>
            <person name="Simmons D."/>
            <person name="Wilczek-Boney K."/>
            <person name="Hale W."/>
            <person name="Jakkamsetti A."/>
            <person name="Pham P."/>
            <person name="Ruth R."/>
            <person name="San Lucas F."/>
            <person name="Warren J."/>
            <person name="Zhang J."/>
            <person name="Zhao Z."/>
            <person name="Zhou C."/>
            <person name="Zhu D."/>
            <person name="Lee S."/>
            <person name="Bess C."/>
            <person name="Blankenburg K."/>
            <person name="Forbes L."/>
            <person name="Fu Q."/>
            <person name="Gubbala S."/>
            <person name="Hirani K."/>
            <person name="Jayaseelan J.C."/>
            <person name="Lara F."/>
            <person name="Munidasa M."/>
            <person name="Palculict T."/>
            <person name="Patil S."/>
            <person name="Pu L.-L."/>
            <person name="Saada N."/>
            <person name="Tang L."/>
            <person name="Weissenberger G."/>
            <person name="Zhu Y."/>
            <person name="Hemphill L."/>
            <person name="Shang Y."/>
            <person name="Youmans B."/>
            <person name="Ayvaz T."/>
            <person name="Ross M."/>
            <person name="Santibanez J."/>
            <person name="Aqrawi P."/>
            <person name="Gross S."/>
            <person name="Joshi V."/>
            <person name="Fowler G."/>
            <person name="Nazareth L."/>
            <person name="Reid J."/>
            <person name="Worley K."/>
            <person name="Petrosino J."/>
            <person name="Highlander S."/>
            <person name="Gibbs R."/>
        </authorList>
    </citation>
    <scope>NUCLEOTIDE SEQUENCE [LARGE SCALE GENOMIC DNA]</scope>
    <source>
        <strain evidence="12">ATCC 33030</strain>
    </source>
</reference>
<evidence type="ECO:0000256" key="1">
    <source>
        <dbReference type="ARBA" id="ARBA00000141"/>
    </source>
</evidence>
<dbReference type="SUPFAM" id="SSF55821">
    <property type="entry name" value="YrdC/RibB"/>
    <property type="match status" value="1"/>
</dbReference>
<keyword evidence="6 11" id="KW-0686">Riboflavin biosynthesis</keyword>
<organism evidence="12 13">
    <name type="scientific">Corynebacterium genitalium ATCC 33030</name>
    <dbReference type="NCBI Taxonomy" id="585529"/>
    <lineage>
        <taxon>Bacteria</taxon>
        <taxon>Bacillati</taxon>
        <taxon>Actinomycetota</taxon>
        <taxon>Actinomycetes</taxon>
        <taxon>Mycobacteriales</taxon>
        <taxon>Corynebacteriaceae</taxon>
        <taxon>Corynebacterium</taxon>
    </lineage>
</organism>
<evidence type="ECO:0000256" key="10">
    <source>
        <dbReference type="ARBA" id="ARBA00023239"/>
    </source>
</evidence>
<dbReference type="HOGENOM" id="CLU_020273_3_1_11"/>
<evidence type="ECO:0000256" key="9">
    <source>
        <dbReference type="ARBA" id="ARBA00023211"/>
    </source>
</evidence>
<dbReference type="PANTHER" id="PTHR21327:SF18">
    <property type="entry name" value="3,4-DIHYDROXY-2-BUTANONE 4-PHOSPHATE SYNTHASE"/>
    <property type="match status" value="1"/>
</dbReference>
<dbReference type="FunFam" id="3.90.870.10:FF:000001">
    <property type="entry name" value="Riboflavin biosynthesis protein RibBA"/>
    <property type="match status" value="1"/>
</dbReference>
<dbReference type="OrthoDB" id="9793111at2"/>
<proteinExistence type="inferred from homology"/>
<dbReference type="STRING" id="585529.HMPREF0291_10772"/>
<evidence type="ECO:0000256" key="6">
    <source>
        <dbReference type="ARBA" id="ARBA00022619"/>
    </source>
</evidence>
<comment type="cofactor">
    <cofactor evidence="2">
        <name>Mn(2+)</name>
        <dbReference type="ChEBI" id="CHEBI:29035"/>
    </cofactor>
</comment>
<protein>
    <recommendedName>
        <fullName evidence="11">3,4-dihydroxy-2-butanone 4-phosphate synthase</fullName>
        <shortName evidence="11">DHBP synthase</shortName>
        <ecNumber evidence="11">4.1.99.12</ecNumber>
    </recommendedName>
</protein>
<accession>D7W9N4</accession>
<comment type="cofactor">
    <cofactor evidence="11">
        <name>Mg(2+)</name>
        <dbReference type="ChEBI" id="CHEBI:18420"/>
    </cofactor>
    <cofactor evidence="11">
        <name>Mn(2+)</name>
        <dbReference type="ChEBI" id="CHEBI:29035"/>
    </cofactor>
    <text evidence="11">Binds 2 divalent metal cations per subunit. Magnesium or manganese.</text>
</comment>
<dbReference type="Gene3D" id="3.90.870.10">
    <property type="entry name" value="DHBP synthase"/>
    <property type="match status" value="1"/>
</dbReference>
<keyword evidence="9 11" id="KW-0464">Manganese</keyword>
<comment type="catalytic activity">
    <reaction evidence="1 11">
        <text>D-ribulose 5-phosphate = (2S)-2-hydroxy-3-oxobutyl phosphate + formate + H(+)</text>
        <dbReference type="Rhea" id="RHEA:18457"/>
        <dbReference type="ChEBI" id="CHEBI:15378"/>
        <dbReference type="ChEBI" id="CHEBI:15740"/>
        <dbReference type="ChEBI" id="CHEBI:58121"/>
        <dbReference type="ChEBI" id="CHEBI:58830"/>
        <dbReference type="EC" id="4.1.99.12"/>
    </reaction>
</comment>
<evidence type="ECO:0000256" key="3">
    <source>
        <dbReference type="ARBA" id="ARBA00002284"/>
    </source>
</evidence>
<dbReference type="PANTHER" id="PTHR21327">
    <property type="entry name" value="GTP CYCLOHYDROLASE II-RELATED"/>
    <property type="match status" value="1"/>
</dbReference>
<name>D7W9N4_9CORY</name>
<keyword evidence="13" id="KW-1185">Reference proteome</keyword>
<evidence type="ECO:0000256" key="11">
    <source>
        <dbReference type="RuleBase" id="RU003843"/>
    </source>
</evidence>
<dbReference type="eggNOG" id="COG0108">
    <property type="taxonomic scope" value="Bacteria"/>
</dbReference>
<dbReference type="GO" id="GO:0046872">
    <property type="term" value="F:metal ion binding"/>
    <property type="evidence" value="ECO:0007669"/>
    <property type="project" value="UniProtKB-KW"/>
</dbReference>
<dbReference type="NCBIfam" id="TIGR00506">
    <property type="entry name" value="ribB"/>
    <property type="match status" value="1"/>
</dbReference>
<evidence type="ECO:0000256" key="8">
    <source>
        <dbReference type="ARBA" id="ARBA00022842"/>
    </source>
</evidence>
<dbReference type="GO" id="GO:0009231">
    <property type="term" value="P:riboflavin biosynthetic process"/>
    <property type="evidence" value="ECO:0007669"/>
    <property type="project" value="UniProtKB-UniPathway"/>
</dbReference>
<evidence type="ECO:0000256" key="5">
    <source>
        <dbReference type="ARBA" id="ARBA00005520"/>
    </source>
</evidence>
<comment type="pathway">
    <text evidence="4 11">Cofactor biosynthesis; riboflavin biosynthesis; 2-hydroxy-3-oxobutyl phosphate from D-ribulose 5-phosphate: step 1/1.</text>
</comment>
<dbReference type="InterPro" id="IPR017945">
    <property type="entry name" value="DHBP_synth_RibB-like_a/b_dom"/>
</dbReference>
<dbReference type="GO" id="GO:0005829">
    <property type="term" value="C:cytosol"/>
    <property type="evidence" value="ECO:0007669"/>
    <property type="project" value="TreeGrafter"/>
</dbReference>
<dbReference type="GO" id="GO:0003935">
    <property type="term" value="F:GTP cyclohydrolase II activity"/>
    <property type="evidence" value="ECO:0007669"/>
    <property type="project" value="TreeGrafter"/>
</dbReference>
<dbReference type="AlphaFoldDB" id="D7W9N4"/>
<comment type="similarity">
    <text evidence="5">In the N-terminal section; belongs to the DHBP synthase family.</text>
</comment>
<keyword evidence="10 11" id="KW-0456">Lyase</keyword>
<dbReference type="EC" id="4.1.99.12" evidence="11"/>
<dbReference type="UniPathway" id="UPA00275">
    <property type="reaction ID" value="UER00399"/>
</dbReference>
<keyword evidence="8 11" id="KW-0460">Magnesium</keyword>
<comment type="subunit">
    <text evidence="11">Homodimer.</text>
</comment>
<evidence type="ECO:0000256" key="4">
    <source>
        <dbReference type="ARBA" id="ARBA00004904"/>
    </source>
</evidence>
<dbReference type="EMBL" id="ACLJ02000001">
    <property type="protein sequence ID" value="EFK55514.1"/>
    <property type="molecule type" value="Genomic_DNA"/>
</dbReference>
<comment type="caution">
    <text evidence="12">The sequence shown here is derived from an EMBL/GenBank/DDBJ whole genome shotgun (WGS) entry which is preliminary data.</text>
</comment>
<dbReference type="RefSeq" id="WP_005288240.1">
    <property type="nucleotide sequence ID" value="NZ_CM000961.1"/>
</dbReference>
<comment type="function">
    <text evidence="3 11">Catalyzes the conversion of D-ribulose 5-phosphate to formate and 3,4-dihydroxy-2-butanone 4-phosphate.</text>
</comment>
<gene>
    <name evidence="12" type="primary">ribB</name>
    <name evidence="12" type="ORF">HMPREF0291_10772</name>
</gene>
<keyword evidence="7 11" id="KW-0479">Metal-binding</keyword>
<sequence>MMLQTHEEQASVNKTDERLFAETELSPIEKIVSDVAAGKMVVLVDDEDRENEGDLIMAAEAATPEAINFMITQGRGLLCVPMPANHAQRLNLHPMVKTNEDDFGTAFSVSCDATGDYGVTTGISASDRARTVQLLANGGNENDFHRPGHIFPLIAREGGVLTRVGHTEAGSDLAAMAGFSPVGVIIEIIGDDGEMLRLPQLVPWCKERGISISTIERMRDYRNEQVRAGVRIDQKPDGTPIAETLKGDAQ</sequence>
<evidence type="ECO:0000256" key="7">
    <source>
        <dbReference type="ARBA" id="ARBA00022723"/>
    </source>
</evidence>
<evidence type="ECO:0000256" key="2">
    <source>
        <dbReference type="ARBA" id="ARBA00001936"/>
    </source>
</evidence>